<gene>
    <name evidence="1" type="ORF">XENOCAPTIV_015928</name>
</gene>
<reference evidence="1 2" key="1">
    <citation type="submission" date="2021-06" db="EMBL/GenBank/DDBJ databases">
        <authorList>
            <person name="Palmer J.M."/>
        </authorList>
    </citation>
    <scope>NUCLEOTIDE SEQUENCE [LARGE SCALE GENOMIC DNA]</scope>
    <source>
        <strain evidence="1 2">XC_2019</strain>
        <tissue evidence="1">Muscle</tissue>
    </source>
</reference>
<sequence>GQSGSGFERKRSFSASFFRFEERLCVVSSPPQLCLSARVPDKLREVVFFVGNCCRFGIAAYRRGRLSGHSCSRQHKGDI</sequence>
<keyword evidence="2" id="KW-1185">Reference proteome</keyword>
<dbReference type="EMBL" id="JAHRIN010020110">
    <property type="protein sequence ID" value="MEQ2198644.1"/>
    <property type="molecule type" value="Genomic_DNA"/>
</dbReference>
<name>A0ABV0QS41_9TELE</name>
<feature type="non-terminal residue" evidence="1">
    <location>
        <position position="1"/>
    </location>
</feature>
<evidence type="ECO:0000313" key="1">
    <source>
        <dbReference type="EMBL" id="MEQ2198644.1"/>
    </source>
</evidence>
<dbReference type="Proteomes" id="UP001434883">
    <property type="component" value="Unassembled WGS sequence"/>
</dbReference>
<protein>
    <submittedName>
        <fullName evidence="1">Uncharacterized protein</fullName>
    </submittedName>
</protein>
<comment type="caution">
    <text evidence="1">The sequence shown here is derived from an EMBL/GenBank/DDBJ whole genome shotgun (WGS) entry which is preliminary data.</text>
</comment>
<organism evidence="1 2">
    <name type="scientific">Xenoophorus captivus</name>
    <dbReference type="NCBI Taxonomy" id="1517983"/>
    <lineage>
        <taxon>Eukaryota</taxon>
        <taxon>Metazoa</taxon>
        <taxon>Chordata</taxon>
        <taxon>Craniata</taxon>
        <taxon>Vertebrata</taxon>
        <taxon>Euteleostomi</taxon>
        <taxon>Actinopterygii</taxon>
        <taxon>Neopterygii</taxon>
        <taxon>Teleostei</taxon>
        <taxon>Neoteleostei</taxon>
        <taxon>Acanthomorphata</taxon>
        <taxon>Ovalentaria</taxon>
        <taxon>Atherinomorphae</taxon>
        <taxon>Cyprinodontiformes</taxon>
        <taxon>Goodeidae</taxon>
        <taxon>Xenoophorus</taxon>
    </lineage>
</organism>
<evidence type="ECO:0000313" key="2">
    <source>
        <dbReference type="Proteomes" id="UP001434883"/>
    </source>
</evidence>
<accession>A0ABV0QS41</accession>
<proteinExistence type="predicted"/>